<dbReference type="InterPro" id="IPR001647">
    <property type="entry name" value="HTH_TetR"/>
</dbReference>
<evidence type="ECO:0000313" key="7">
    <source>
        <dbReference type="Proteomes" id="UP001526246"/>
    </source>
</evidence>
<sequence>MNAKAVLESAPKSRGGRPPAEAAALIAERILGAAWTIVLEHGPDGLSFDRLAVVAGAGKATIYARFPSKVELARAILEHRLRSFEQQFESDIPMGETLEEELALLAERVASLMTASEGRALERMIDWLDLADPIVGEEARDWLYGRSTEMIAHHLTQIASKWCVPVKQPEFIAQLWLESVFGHARMRRKTDDAFDWARRHARVFKRALALAQD</sequence>
<protein>
    <submittedName>
        <fullName evidence="6">TetR/AcrR family transcriptional regulator</fullName>
    </submittedName>
</protein>
<dbReference type="Gene3D" id="1.10.357.10">
    <property type="entry name" value="Tetracycline Repressor, domain 2"/>
    <property type="match status" value="1"/>
</dbReference>
<keyword evidence="1" id="KW-0805">Transcription regulation</keyword>
<dbReference type="SUPFAM" id="SSF46689">
    <property type="entry name" value="Homeodomain-like"/>
    <property type="match status" value="1"/>
</dbReference>
<feature type="DNA-binding region" description="H-T-H motif" evidence="4">
    <location>
        <begin position="47"/>
        <end position="66"/>
    </location>
</feature>
<dbReference type="Proteomes" id="UP001526246">
    <property type="component" value="Unassembled WGS sequence"/>
</dbReference>
<keyword evidence="3" id="KW-0804">Transcription</keyword>
<dbReference type="EMBL" id="JAPDOB010000001">
    <property type="protein sequence ID" value="MCW3796497.1"/>
    <property type="molecule type" value="Genomic_DNA"/>
</dbReference>
<dbReference type="InterPro" id="IPR050109">
    <property type="entry name" value="HTH-type_TetR-like_transc_reg"/>
</dbReference>
<organism evidence="6 7">
    <name type="scientific">Sphingomonas arvum</name>
    <dbReference type="NCBI Taxonomy" id="2992113"/>
    <lineage>
        <taxon>Bacteria</taxon>
        <taxon>Pseudomonadati</taxon>
        <taxon>Pseudomonadota</taxon>
        <taxon>Alphaproteobacteria</taxon>
        <taxon>Sphingomonadales</taxon>
        <taxon>Sphingomonadaceae</taxon>
        <taxon>Sphingomonas</taxon>
    </lineage>
</organism>
<dbReference type="PANTHER" id="PTHR30055">
    <property type="entry name" value="HTH-TYPE TRANSCRIPTIONAL REGULATOR RUTR"/>
    <property type="match status" value="1"/>
</dbReference>
<evidence type="ECO:0000256" key="2">
    <source>
        <dbReference type="ARBA" id="ARBA00023125"/>
    </source>
</evidence>
<comment type="caution">
    <text evidence="6">The sequence shown here is derived from an EMBL/GenBank/DDBJ whole genome shotgun (WGS) entry which is preliminary data.</text>
</comment>
<keyword evidence="2 4" id="KW-0238">DNA-binding</keyword>
<dbReference type="PANTHER" id="PTHR30055:SF234">
    <property type="entry name" value="HTH-TYPE TRANSCRIPTIONAL REGULATOR BETI"/>
    <property type="match status" value="1"/>
</dbReference>
<evidence type="ECO:0000256" key="1">
    <source>
        <dbReference type="ARBA" id="ARBA00023015"/>
    </source>
</evidence>
<name>A0ABT3JBS0_9SPHN</name>
<accession>A0ABT3JBS0</accession>
<dbReference type="InterPro" id="IPR009057">
    <property type="entry name" value="Homeodomain-like_sf"/>
</dbReference>
<evidence type="ECO:0000256" key="4">
    <source>
        <dbReference type="PROSITE-ProRule" id="PRU00335"/>
    </source>
</evidence>
<dbReference type="Pfam" id="PF00440">
    <property type="entry name" value="TetR_N"/>
    <property type="match status" value="1"/>
</dbReference>
<dbReference type="PROSITE" id="PS50977">
    <property type="entry name" value="HTH_TETR_2"/>
    <property type="match status" value="1"/>
</dbReference>
<evidence type="ECO:0000313" key="6">
    <source>
        <dbReference type="EMBL" id="MCW3796497.1"/>
    </source>
</evidence>
<proteinExistence type="predicted"/>
<gene>
    <name evidence="6" type="ORF">OMW55_01560</name>
</gene>
<evidence type="ECO:0000259" key="5">
    <source>
        <dbReference type="PROSITE" id="PS50977"/>
    </source>
</evidence>
<dbReference type="RefSeq" id="WP_264880290.1">
    <property type="nucleotide sequence ID" value="NZ_JAPDOB010000001.1"/>
</dbReference>
<reference evidence="6 7" key="1">
    <citation type="submission" date="2022-10" db="EMBL/GenBank/DDBJ databases">
        <title>Sphingomonas sp.</title>
        <authorList>
            <person name="Jin C."/>
        </authorList>
    </citation>
    <scope>NUCLEOTIDE SEQUENCE [LARGE SCALE GENOMIC DNA]</scope>
    <source>
        <strain evidence="6 7">BN140010</strain>
    </source>
</reference>
<feature type="domain" description="HTH tetR-type" evidence="5">
    <location>
        <begin position="24"/>
        <end position="84"/>
    </location>
</feature>
<keyword evidence="7" id="KW-1185">Reference proteome</keyword>
<evidence type="ECO:0000256" key="3">
    <source>
        <dbReference type="ARBA" id="ARBA00023163"/>
    </source>
</evidence>